<dbReference type="AlphaFoldDB" id="W5SH48"/>
<accession>W5SH48</accession>
<name>W5SH48_9SPIR</name>
<sequence>MPSLLLANLAALPSEPLAIACNISAPVIAPTALAASTADFFSLLASYLLS</sequence>
<reference evidence="1" key="1">
    <citation type="submission" date="2013-02" db="EMBL/GenBank/DDBJ databases">
        <title>Comparative genomics of Borrelia species.</title>
        <authorList>
            <person name="Schwan T.G."/>
            <person name="Raffel S.J."/>
            <person name="Porcella S.F."/>
        </authorList>
    </citation>
    <scope>NUCLEOTIDE SEQUENCE</scope>
    <source>
        <strain evidence="1">YOR</strain>
        <plasmid evidence="1">unnamed</plasmid>
    </source>
</reference>
<organism evidence="1">
    <name type="scientific">Borrelia nietonii YOR</name>
    <dbReference type="NCBI Taxonomy" id="1293576"/>
    <lineage>
        <taxon>Bacteria</taxon>
        <taxon>Pseudomonadati</taxon>
        <taxon>Spirochaetota</taxon>
        <taxon>Spirochaetia</taxon>
        <taxon>Spirochaetales</taxon>
        <taxon>Borreliaceae</taxon>
        <taxon>Borrelia</taxon>
        <taxon>Borrelia nietonii</taxon>
    </lineage>
</organism>
<dbReference type="EMBL" id="CP004185">
    <property type="protein sequence ID" value="AHH04411.1"/>
    <property type="molecule type" value="Genomic_DNA"/>
</dbReference>
<proteinExistence type="predicted"/>
<gene>
    <name evidence="1" type="ORF">BHY_1461</name>
</gene>
<evidence type="ECO:0000313" key="1">
    <source>
        <dbReference type="EMBL" id="AHH04411.1"/>
    </source>
</evidence>
<protein>
    <submittedName>
        <fullName evidence="1">Uncharacterized protein</fullName>
    </submittedName>
</protein>
<dbReference type="HOGENOM" id="CLU_3115193_0_0_12"/>
<keyword evidence="1" id="KW-0614">Plasmid</keyword>
<geneLocation type="plasmid" evidence="1">
    <name>unnamed</name>
</geneLocation>